<evidence type="ECO:0000256" key="2">
    <source>
        <dbReference type="SAM" id="SignalP"/>
    </source>
</evidence>
<keyword evidence="4" id="KW-1185">Reference proteome</keyword>
<comment type="caution">
    <text evidence="3">The sequence shown here is derived from an EMBL/GenBank/DDBJ whole genome shotgun (WGS) entry which is preliminary data.</text>
</comment>
<organism evidence="3 4">
    <name type="scientific">candidate division CSSED10-310 bacterium</name>
    <dbReference type="NCBI Taxonomy" id="2855610"/>
    <lineage>
        <taxon>Bacteria</taxon>
        <taxon>Bacteria division CSSED10-310</taxon>
    </lineage>
</organism>
<proteinExistence type="predicted"/>
<accession>A0ABV6Z568</accession>
<gene>
    <name evidence="3" type="ORF">ACFL27_25600</name>
</gene>
<sequence length="269" mass="29838">MKWSTLLLIGLFLVVASPAATFDKNELPQFKRGNKVYGYIPPAGSVTATEQWPQVGWVEYKGVPFVVYAKLTKAYDPATGKGRFEVWLAPPQSYIREIEKDHPYGPADANAYLQKTGFNQMVGRFYKGPGNVYVDPEGYQAWTAQTDRLLLCIYEPSNGKLAPKAFALHEVYLGSFKGPLLLGGHVLCQCPDYKKGKTKPDQAHWITLILTGKKTQKVDQWGLPGNSPVPTPQTETAKPKQIKDAPPETSPEKQEAAPKKQAPDFDAEK</sequence>
<dbReference type="EMBL" id="JBHPBY010000538">
    <property type="protein sequence ID" value="MFC1853577.1"/>
    <property type="molecule type" value="Genomic_DNA"/>
</dbReference>
<feature type="compositionally biased region" description="Basic and acidic residues" evidence="1">
    <location>
        <begin position="237"/>
        <end position="269"/>
    </location>
</feature>
<keyword evidence="2" id="KW-0732">Signal</keyword>
<evidence type="ECO:0000256" key="1">
    <source>
        <dbReference type="SAM" id="MobiDB-lite"/>
    </source>
</evidence>
<evidence type="ECO:0000313" key="3">
    <source>
        <dbReference type="EMBL" id="MFC1853577.1"/>
    </source>
</evidence>
<protein>
    <submittedName>
        <fullName evidence="3">Uncharacterized protein</fullName>
    </submittedName>
</protein>
<name>A0ABV6Z568_UNCC1</name>
<feature type="chain" id="PRO_5046594725" evidence="2">
    <location>
        <begin position="20"/>
        <end position="269"/>
    </location>
</feature>
<evidence type="ECO:0000313" key="4">
    <source>
        <dbReference type="Proteomes" id="UP001594351"/>
    </source>
</evidence>
<reference evidence="3 4" key="1">
    <citation type="submission" date="2024-09" db="EMBL/GenBank/DDBJ databases">
        <title>Laminarin stimulates single cell rates of sulfate reduction while oxygen inhibits transcriptomic activity in coastal marine sediment.</title>
        <authorList>
            <person name="Lindsay M."/>
            <person name="Orcutt B."/>
            <person name="Emerson D."/>
            <person name="Stepanauskas R."/>
            <person name="D'Angelo T."/>
        </authorList>
    </citation>
    <scope>NUCLEOTIDE SEQUENCE [LARGE SCALE GENOMIC DNA]</scope>
    <source>
        <strain evidence="3">SAG AM-311-K15</strain>
    </source>
</reference>
<dbReference type="Proteomes" id="UP001594351">
    <property type="component" value="Unassembled WGS sequence"/>
</dbReference>
<feature type="signal peptide" evidence="2">
    <location>
        <begin position="1"/>
        <end position="19"/>
    </location>
</feature>
<feature type="region of interest" description="Disordered" evidence="1">
    <location>
        <begin position="219"/>
        <end position="269"/>
    </location>
</feature>